<dbReference type="InterPro" id="IPR036249">
    <property type="entry name" value="Thioredoxin-like_sf"/>
</dbReference>
<comment type="caution">
    <text evidence="1">The sequence shown here is derived from an EMBL/GenBank/DDBJ whole genome shotgun (WGS) entry which is preliminary data.</text>
</comment>
<dbReference type="STRING" id="229921.ADN01_05490"/>
<organism evidence="1 2">
    <name type="scientific">Levilinea saccharolytica</name>
    <dbReference type="NCBI Taxonomy" id="229921"/>
    <lineage>
        <taxon>Bacteria</taxon>
        <taxon>Bacillati</taxon>
        <taxon>Chloroflexota</taxon>
        <taxon>Anaerolineae</taxon>
        <taxon>Anaerolineales</taxon>
        <taxon>Anaerolineaceae</taxon>
        <taxon>Levilinea</taxon>
    </lineage>
</organism>
<protein>
    <submittedName>
        <fullName evidence="1">NADH dehydrogenase</fullName>
    </submittedName>
</protein>
<dbReference type="AlphaFoldDB" id="A0A0P6YBQ2"/>
<accession>A0A0P6YBQ2</accession>
<dbReference type="EMBL" id="LGCM01000021">
    <property type="protein sequence ID" value="KPL86900.1"/>
    <property type="molecule type" value="Genomic_DNA"/>
</dbReference>
<name>A0A0P6YBQ2_9CHLR</name>
<evidence type="ECO:0000313" key="1">
    <source>
        <dbReference type="EMBL" id="KPL86900.1"/>
    </source>
</evidence>
<sequence>MDKVKSLEDLKRIREEALKKRQAKNVSGQKEIVVGMGTVGIAAGARQTLKAILEYIEEHNLTDIVVRQTGNIGLDSMEPIVQVSLGEGEKVTYGKVTPEIARQIMAEHVVGGSVVKAFVVQS</sequence>
<keyword evidence="2" id="KW-1185">Reference proteome</keyword>
<gene>
    <name evidence="1" type="ORF">ADN01_05490</name>
</gene>
<dbReference type="Proteomes" id="UP000050501">
    <property type="component" value="Unassembled WGS sequence"/>
</dbReference>
<dbReference type="SUPFAM" id="SSF52833">
    <property type="entry name" value="Thioredoxin-like"/>
    <property type="match status" value="1"/>
</dbReference>
<evidence type="ECO:0000313" key="2">
    <source>
        <dbReference type="Proteomes" id="UP000050501"/>
    </source>
</evidence>
<proteinExistence type="predicted"/>
<dbReference type="RefSeq" id="WP_062418202.1">
    <property type="nucleotide sequence ID" value="NZ_DF967974.1"/>
</dbReference>
<dbReference type="CDD" id="cd02980">
    <property type="entry name" value="TRX_Fd_family"/>
    <property type="match status" value="1"/>
</dbReference>
<dbReference type="OrthoDB" id="9800692at2"/>
<reference evidence="1 2" key="1">
    <citation type="submission" date="2015-07" db="EMBL/GenBank/DDBJ databases">
        <title>Genome sequence of Levilinea saccharolytica DSM 16555.</title>
        <authorList>
            <person name="Hemp J."/>
            <person name="Ward L.M."/>
            <person name="Pace L.A."/>
            <person name="Fischer W.W."/>
        </authorList>
    </citation>
    <scope>NUCLEOTIDE SEQUENCE [LARGE SCALE GENOMIC DNA]</scope>
    <source>
        <strain evidence="1 2">KIBI-1</strain>
    </source>
</reference>
<dbReference type="Gene3D" id="3.40.30.10">
    <property type="entry name" value="Glutaredoxin"/>
    <property type="match status" value="1"/>
</dbReference>